<dbReference type="InterPro" id="IPR000305">
    <property type="entry name" value="GIY-YIG_endonuc"/>
</dbReference>
<protein>
    <submittedName>
        <fullName evidence="2">GIY-YIG nuclease family protein</fullName>
    </submittedName>
</protein>
<dbReference type="AlphaFoldDB" id="A0A5C8KF92"/>
<comment type="caution">
    <text evidence="2">The sequence shown here is derived from an EMBL/GenBank/DDBJ whole genome shotgun (WGS) entry which is preliminary data.</text>
</comment>
<dbReference type="RefSeq" id="WP_147919927.1">
    <property type="nucleotide sequence ID" value="NZ_VRTY01000003.1"/>
</dbReference>
<evidence type="ECO:0000259" key="1">
    <source>
        <dbReference type="PROSITE" id="PS50164"/>
    </source>
</evidence>
<dbReference type="Proteomes" id="UP000321926">
    <property type="component" value="Unassembled WGS sequence"/>
</dbReference>
<reference evidence="2 3" key="1">
    <citation type="submission" date="2019-08" db="EMBL/GenBank/DDBJ databases">
        <authorList>
            <person name="Shi S."/>
        </authorList>
    </citation>
    <scope>NUCLEOTIDE SEQUENCE [LARGE SCALE GENOMIC DNA]</scope>
    <source>
        <strain evidence="2 3">GY10130</strain>
    </source>
</reference>
<dbReference type="PROSITE" id="PS50164">
    <property type="entry name" value="GIY_YIG"/>
    <property type="match status" value="1"/>
</dbReference>
<dbReference type="OrthoDB" id="67448at2"/>
<gene>
    <name evidence="2" type="ORF">FVR03_01175</name>
</gene>
<dbReference type="InterPro" id="IPR035901">
    <property type="entry name" value="GIY-YIG_endonuc_sf"/>
</dbReference>
<evidence type="ECO:0000313" key="2">
    <source>
        <dbReference type="EMBL" id="TXK52355.1"/>
    </source>
</evidence>
<feature type="domain" description="GIY-YIG" evidence="1">
    <location>
        <begin position="1"/>
        <end position="86"/>
    </location>
</feature>
<accession>A0A5C8KF92</accession>
<proteinExistence type="predicted"/>
<organism evidence="2 3">
    <name type="scientific">Pontibacter qinzhouensis</name>
    <dbReference type="NCBI Taxonomy" id="2603253"/>
    <lineage>
        <taxon>Bacteria</taxon>
        <taxon>Pseudomonadati</taxon>
        <taxon>Bacteroidota</taxon>
        <taxon>Cytophagia</taxon>
        <taxon>Cytophagales</taxon>
        <taxon>Hymenobacteraceae</taxon>
        <taxon>Pontibacter</taxon>
    </lineage>
</organism>
<evidence type="ECO:0000313" key="3">
    <source>
        <dbReference type="Proteomes" id="UP000321926"/>
    </source>
</evidence>
<dbReference type="Pfam" id="PF01541">
    <property type="entry name" value="GIY-YIG"/>
    <property type="match status" value="1"/>
</dbReference>
<keyword evidence="3" id="KW-1185">Reference proteome</keyword>
<dbReference type="EMBL" id="VRTY01000003">
    <property type="protein sequence ID" value="TXK52355.1"/>
    <property type="molecule type" value="Genomic_DNA"/>
</dbReference>
<dbReference type="SUPFAM" id="SSF82771">
    <property type="entry name" value="GIY-YIG endonuclease"/>
    <property type="match status" value="1"/>
</dbReference>
<sequence length="150" mass="17509">MYYVYSLSDPRDQAIRYIGVTINPKERLMSHYGDTYGSRAKLDWIRDLRANELLPVMDIIEECSCNIDAAQKEKYYYDLHNKGNLVCNDPANSPYVFNLAESKRAENLVTTKFSNESLKILRLIAAMTDEKQYEVIDRLTQQELDRLTKK</sequence>
<name>A0A5C8KF92_9BACT</name>